<dbReference type="Proteomes" id="UP000318521">
    <property type="component" value="Unassembled WGS sequence"/>
</dbReference>
<accession>A0A554A0B9</accession>
<dbReference type="AlphaFoldDB" id="A0A554A0B9"/>
<sequence>MKAVCIETGDTALLQEQKEYFIFPNGESHVYVSKFDNQGAHFGCYEKDFFQEIVEEDPVRPPEPPELNPDLEHGQVYKAFLVWTSKRGFWSLEGKHYYLKQHDKVSSQVWFYEDPECKKLRGIFQKHYFTDYEPIETIPQKEEQALVEESPPELLPEEDWEQMSLF</sequence>
<organism evidence="1 2">
    <name type="scientific">Alkalicoccobacillus porphyridii</name>
    <dbReference type="NCBI Taxonomy" id="2597270"/>
    <lineage>
        <taxon>Bacteria</taxon>
        <taxon>Bacillati</taxon>
        <taxon>Bacillota</taxon>
        <taxon>Bacilli</taxon>
        <taxon>Bacillales</taxon>
        <taxon>Bacillaceae</taxon>
        <taxon>Alkalicoccobacillus</taxon>
    </lineage>
</organism>
<dbReference type="EMBL" id="VLXZ01000004">
    <property type="protein sequence ID" value="TSB47142.1"/>
    <property type="molecule type" value="Genomic_DNA"/>
</dbReference>
<dbReference type="RefSeq" id="WP_143848372.1">
    <property type="nucleotide sequence ID" value="NZ_VLXZ01000004.1"/>
</dbReference>
<gene>
    <name evidence="1" type="ORF">FN960_09030</name>
</gene>
<proteinExistence type="predicted"/>
<evidence type="ECO:0000313" key="1">
    <source>
        <dbReference type="EMBL" id="TSB47142.1"/>
    </source>
</evidence>
<name>A0A554A0B9_9BACI</name>
<protein>
    <submittedName>
        <fullName evidence="1">Uncharacterized protein</fullName>
    </submittedName>
</protein>
<keyword evidence="2" id="KW-1185">Reference proteome</keyword>
<evidence type="ECO:0000313" key="2">
    <source>
        <dbReference type="Proteomes" id="UP000318521"/>
    </source>
</evidence>
<comment type="caution">
    <text evidence="1">The sequence shown here is derived from an EMBL/GenBank/DDBJ whole genome shotgun (WGS) entry which is preliminary data.</text>
</comment>
<reference evidence="1 2" key="1">
    <citation type="submission" date="2019-07" db="EMBL/GenBank/DDBJ databases">
        <authorList>
            <person name="Park Y.J."/>
            <person name="Jeong S.E."/>
            <person name="Jung H.S."/>
        </authorList>
    </citation>
    <scope>NUCLEOTIDE SEQUENCE [LARGE SCALE GENOMIC DNA]</scope>
    <source>
        <strain evidence="2">P16(2019)</strain>
    </source>
</reference>
<dbReference type="OrthoDB" id="2936312at2"/>